<dbReference type="FunFam" id="3.30.420.40:FF:000071">
    <property type="entry name" value="Molecular chaperone DnaK"/>
    <property type="match status" value="1"/>
</dbReference>
<gene>
    <name evidence="15" type="ORF">FYJ57_00115</name>
</gene>
<evidence type="ECO:0000256" key="10">
    <source>
        <dbReference type="ARBA" id="ARBA00030019"/>
    </source>
</evidence>
<proteinExistence type="inferred from homology"/>
<dbReference type="Gene3D" id="3.30.420.40">
    <property type="match status" value="2"/>
</dbReference>
<protein>
    <recommendedName>
        <fullName evidence="3">Chaperone protein DnaK</fullName>
    </recommendedName>
    <alternativeName>
        <fullName evidence="4">Chaperone protein dnaK</fullName>
    </alternativeName>
    <alternativeName>
        <fullName evidence="12">HSP70</fullName>
    </alternativeName>
    <alternativeName>
        <fullName evidence="11">Heat shock 70 kDa protein</fullName>
    </alternativeName>
    <alternativeName>
        <fullName evidence="10">Heat shock protein 70</fullName>
    </alternativeName>
</protein>
<feature type="compositionally biased region" description="Basic and acidic residues" evidence="14">
    <location>
        <begin position="589"/>
        <end position="603"/>
    </location>
</feature>
<evidence type="ECO:0000256" key="4">
    <source>
        <dbReference type="ARBA" id="ARBA00017249"/>
    </source>
</evidence>
<evidence type="ECO:0000256" key="1">
    <source>
        <dbReference type="ARBA" id="ARBA00002290"/>
    </source>
</evidence>
<accession>A0A7X2TJI4</accession>
<keyword evidence="8" id="KW-0346">Stress response</keyword>
<comment type="caution">
    <text evidence="15">The sequence shown here is derived from an EMBL/GenBank/DDBJ whole genome shotgun (WGS) entry which is preliminary data.</text>
</comment>
<dbReference type="PANTHER" id="PTHR19375">
    <property type="entry name" value="HEAT SHOCK PROTEIN 70KDA"/>
    <property type="match status" value="1"/>
</dbReference>
<name>A0A7X2TJI4_9FIRM</name>
<keyword evidence="16" id="KW-1185">Reference proteome</keyword>
<evidence type="ECO:0000256" key="5">
    <source>
        <dbReference type="ARBA" id="ARBA00022553"/>
    </source>
</evidence>
<keyword evidence="9" id="KW-0143">Chaperone</keyword>
<comment type="function">
    <text evidence="1">Acts as a chaperone.</text>
</comment>
<dbReference type="InterPro" id="IPR043129">
    <property type="entry name" value="ATPase_NBD"/>
</dbReference>
<dbReference type="EMBL" id="VUMS01000001">
    <property type="protein sequence ID" value="MST65166.1"/>
    <property type="molecule type" value="Genomic_DNA"/>
</dbReference>
<evidence type="ECO:0000256" key="12">
    <source>
        <dbReference type="ARBA" id="ARBA00033103"/>
    </source>
</evidence>
<keyword evidence="7 13" id="KW-0067">ATP-binding</keyword>
<dbReference type="RefSeq" id="WP_154431072.1">
    <property type="nucleotide sequence ID" value="NZ_VUMS01000001.1"/>
</dbReference>
<dbReference type="PRINTS" id="PR00301">
    <property type="entry name" value="HEATSHOCK70"/>
</dbReference>
<dbReference type="Gene3D" id="2.60.34.10">
    <property type="entry name" value="Substrate Binding Domain Of DNAk, Chain A, domain 1"/>
    <property type="match status" value="1"/>
</dbReference>
<dbReference type="Pfam" id="PF00012">
    <property type="entry name" value="HSP70"/>
    <property type="match status" value="2"/>
</dbReference>
<organism evidence="15 16">
    <name type="scientific">Oliverpabstia intestinalis</name>
    <dbReference type="NCBI Taxonomy" id="2606633"/>
    <lineage>
        <taxon>Bacteria</taxon>
        <taxon>Bacillati</taxon>
        <taxon>Bacillota</taxon>
        <taxon>Clostridia</taxon>
        <taxon>Lachnospirales</taxon>
        <taxon>Lachnospiraceae</taxon>
        <taxon>Oliverpabstia</taxon>
    </lineage>
</organism>
<sequence length="603" mass="68446">MAVIGIDLGTTNSLGCVYRNGKAELIPNAYGSYLTPSVVSMTEDGKLIVGQTAKDRLITYPERTVSSFKKDMGTGRSWKPGEKSFLPEELSSLVIRSIVEDAQNYLGEEIEEAVISVPAYFHDEQRVAVKRAGALAGIHVERIVNEPSAAALASYFTANEEQNMLVFDFGGGTLDVSLVDCFDTMVEIVSVAGNNRLGGDDFDRLIAEHFLREHGVARQQLRAQEYAVLLKQAERCKKLLSEQEEVVMHAMVGDQVYESTYTMDRLFEESKALLKEIRQVIGRALKDGKMTIHDVDLVVMAGGSSKMPLIQKYIRHLFHKAPMVQGNCDELIALGLGLVCGVKERKEEIKDYILTDICPFSLGVATINEADPDRAYMANIINRNTVLPCSRVRRFYTASDQQDYVVVEVHQGENTYAQDNLLLGKIEISVPPKPKGKEAVDVRFTYDINGILMVDTRVVSTGVVKTHIISQKIPEAELEERVRELEKLKVHPRDLSENQQMMERLEALYQEVYPEQKEQVQQMIRTFEEFLDGQNPRQIQGYRRYLEKAVSMLEYYDPFEEEFDASESDWDLWDEEEAQDPDNEETDEEKYWKKEGDDHSWTS</sequence>
<keyword evidence="5" id="KW-0597">Phosphoprotein</keyword>
<evidence type="ECO:0000256" key="13">
    <source>
        <dbReference type="RuleBase" id="RU003322"/>
    </source>
</evidence>
<evidence type="ECO:0000256" key="14">
    <source>
        <dbReference type="SAM" id="MobiDB-lite"/>
    </source>
</evidence>
<evidence type="ECO:0000256" key="7">
    <source>
        <dbReference type="ARBA" id="ARBA00022840"/>
    </source>
</evidence>
<dbReference type="PROSITE" id="PS01036">
    <property type="entry name" value="HSP70_3"/>
    <property type="match status" value="1"/>
</dbReference>
<keyword evidence="6 13" id="KW-0547">Nucleotide-binding</keyword>
<feature type="compositionally biased region" description="Acidic residues" evidence="14">
    <location>
        <begin position="566"/>
        <end position="588"/>
    </location>
</feature>
<reference evidence="15 16" key="1">
    <citation type="submission" date="2019-08" db="EMBL/GenBank/DDBJ databases">
        <title>In-depth cultivation of the pig gut microbiome towards novel bacterial diversity and tailored functional studies.</title>
        <authorList>
            <person name="Wylensek D."/>
            <person name="Hitch T.C.A."/>
            <person name="Clavel T."/>
        </authorList>
    </citation>
    <scope>NUCLEOTIDE SEQUENCE [LARGE SCALE GENOMIC DNA]</scope>
    <source>
        <strain evidence="15 16">BSM-380-WT-5A</strain>
    </source>
</reference>
<evidence type="ECO:0000313" key="15">
    <source>
        <dbReference type="EMBL" id="MST65166.1"/>
    </source>
</evidence>
<evidence type="ECO:0000313" key="16">
    <source>
        <dbReference type="Proteomes" id="UP000440513"/>
    </source>
</evidence>
<dbReference type="SUPFAM" id="SSF100920">
    <property type="entry name" value="Heat shock protein 70kD (HSP70), peptide-binding domain"/>
    <property type="match status" value="1"/>
</dbReference>
<evidence type="ECO:0000256" key="2">
    <source>
        <dbReference type="ARBA" id="ARBA00007381"/>
    </source>
</evidence>
<evidence type="ECO:0000256" key="3">
    <source>
        <dbReference type="ARBA" id="ARBA00014415"/>
    </source>
</evidence>
<comment type="similarity">
    <text evidence="2 13">Belongs to the heat shock protein 70 family.</text>
</comment>
<dbReference type="InterPro" id="IPR013126">
    <property type="entry name" value="Hsp_70_fam"/>
</dbReference>
<dbReference type="Proteomes" id="UP000440513">
    <property type="component" value="Unassembled WGS sequence"/>
</dbReference>
<dbReference type="SUPFAM" id="SSF53067">
    <property type="entry name" value="Actin-like ATPase domain"/>
    <property type="match status" value="2"/>
</dbReference>
<dbReference type="GO" id="GO:0140662">
    <property type="term" value="F:ATP-dependent protein folding chaperone"/>
    <property type="evidence" value="ECO:0007669"/>
    <property type="project" value="InterPro"/>
</dbReference>
<dbReference type="InterPro" id="IPR029047">
    <property type="entry name" value="HSP70_peptide-bd_sf"/>
</dbReference>
<feature type="region of interest" description="Disordered" evidence="14">
    <location>
        <begin position="566"/>
        <end position="603"/>
    </location>
</feature>
<dbReference type="InterPro" id="IPR018181">
    <property type="entry name" value="Heat_shock_70_CS"/>
</dbReference>
<dbReference type="PROSITE" id="PS00329">
    <property type="entry name" value="HSP70_2"/>
    <property type="match status" value="1"/>
</dbReference>
<evidence type="ECO:0000256" key="11">
    <source>
        <dbReference type="ARBA" id="ARBA00030945"/>
    </source>
</evidence>
<evidence type="ECO:0000256" key="6">
    <source>
        <dbReference type="ARBA" id="ARBA00022741"/>
    </source>
</evidence>
<evidence type="ECO:0000256" key="9">
    <source>
        <dbReference type="ARBA" id="ARBA00023186"/>
    </source>
</evidence>
<evidence type="ECO:0000256" key="8">
    <source>
        <dbReference type="ARBA" id="ARBA00023016"/>
    </source>
</evidence>
<dbReference type="GO" id="GO:0005524">
    <property type="term" value="F:ATP binding"/>
    <property type="evidence" value="ECO:0007669"/>
    <property type="project" value="UniProtKB-KW"/>
</dbReference>
<dbReference type="PROSITE" id="PS00297">
    <property type="entry name" value="HSP70_1"/>
    <property type="match status" value="1"/>
</dbReference>
<dbReference type="Gene3D" id="3.90.640.10">
    <property type="entry name" value="Actin, Chain A, domain 4"/>
    <property type="match status" value="1"/>
</dbReference>
<dbReference type="AlphaFoldDB" id="A0A7X2TJI4"/>